<evidence type="ECO:0000256" key="1">
    <source>
        <dbReference type="SAM" id="Phobius"/>
    </source>
</evidence>
<protein>
    <submittedName>
        <fullName evidence="4">Unannotated protein</fullName>
    </submittedName>
</protein>
<keyword evidence="1" id="KW-0812">Transmembrane</keyword>
<feature type="transmembrane region" description="Helical" evidence="1">
    <location>
        <begin position="53"/>
        <end position="70"/>
    </location>
</feature>
<keyword evidence="1" id="KW-0472">Membrane</keyword>
<name>A0A6J7CVW7_9ZZZZ</name>
<keyword evidence="1" id="KW-1133">Transmembrane helix</keyword>
<evidence type="ECO:0000313" key="2">
    <source>
        <dbReference type="EMBL" id="CAB4660982.1"/>
    </source>
</evidence>
<gene>
    <name evidence="2" type="ORF">UFOPK2310_00047</name>
    <name evidence="3" type="ORF">UFOPK2809_00401</name>
    <name evidence="4" type="ORF">UFOPK3425_00064</name>
    <name evidence="5" type="ORF">UFOPK4092_00352</name>
</gene>
<feature type="transmembrane region" description="Helical" evidence="1">
    <location>
        <begin position="106"/>
        <end position="126"/>
    </location>
</feature>
<feature type="transmembrane region" description="Helical" evidence="1">
    <location>
        <begin position="12"/>
        <end position="33"/>
    </location>
</feature>
<reference evidence="4" key="1">
    <citation type="submission" date="2020-05" db="EMBL/GenBank/DDBJ databases">
        <authorList>
            <person name="Chiriac C."/>
            <person name="Salcher M."/>
            <person name="Ghai R."/>
            <person name="Kavagutti S V."/>
        </authorList>
    </citation>
    <scope>NUCLEOTIDE SEQUENCE</scope>
</reference>
<feature type="transmembrane region" description="Helical" evidence="1">
    <location>
        <begin position="82"/>
        <end position="100"/>
    </location>
</feature>
<sequence>MGGVKPRFELIALAAISGAEGLALIGYACYDVIQAIRFGTTGPAEVSNGPALFIQILIFMVFGIGLLIIGRGWMQGQRWTRSPFVLAQLIALLVGFPVAQNSAGPGQGVGLAVLICAVVGGVLALTPQVGRAIRASNSQPD</sequence>
<dbReference type="EMBL" id="CAEZZA010000037">
    <property type="protein sequence ID" value="CAB4741905.1"/>
    <property type="molecule type" value="Genomic_DNA"/>
</dbReference>
<evidence type="ECO:0000313" key="4">
    <source>
        <dbReference type="EMBL" id="CAB4859193.1"/>
    </source>
</evidence>
<dbReference type="EMBL" id="CAFBPJ010000024">
    <property type="protein sequence ID" value="CAB5010279.1"/>
    <property type="molecule type" value="Genomic_DNA"/>
</dbReference>
<dbReference type="EMBL" id="CAFBLV010000005">
    <property type="protein sequence ID" value="CAB4859193.1"/>
    <property type="molecule type" value="Genomic_DNA"/>
</dbReference>
<evidence type="ECO:0000313" key="3">
    <source>
        <dbReference type="EMBL" id="CAB4741905.1"/>
    </source>
</evidence>
<organism evidence="4">
    <name type="scientific">freshwater metagenome</name>
    <dbReference type="NCBI Taxonomy" id="449393"/>
    <lineage>
        <taxon>unclassified sequences</taxon>
        <taxon>metagenomes</taxon>
        <taxon>ecological metagenomes</taxon>
    </lineage>
</organism>
<accession>A0A6J7CVW7</accession>
<dbReference type="EMBL" id="CAEZWW010000003">
    <property type="protein sequence ID" value="CAB4660982.1"/>
    <property type="molecule type" value="Genomic_DNA"/>
</dbReference>
<dbReference type="AlphaFoldDB" id="A0A6J7CVW7"/>
<evidence type="ECO:0000313" key="5">
    <source>
        <dbReference type="EMBL" id="CAB5010279.1"/>
    </source>
</evidence>
<proteinExistence type="predicted"/>